<reference evidence="1" key="2">
    <citation type="journal article" date="2021" name="Genome Biol. Evol.">
        <title>Developing a high-quality reference genome for a parasitic bivalve with doubly uniparental inheritance (Bivalvia: Unionida).</title>
        <authorList>
            <person name="Smith C.H."/>
        </authorList>
    </citation>
    <scope>NUCLEOTIDE SEQUENCE</scope>
    <source>
        <strain evidence="1">CHS0354</strain>
        <tissue evidence="1">Mantle</tissue>
    </source>
</reference>
<accession>A0AAE0SWU6</accession>
<dbReference type="EMBL" id="JAEAOA010000513">
    <property type="protein sequence ID" value="KAK3599003.1"/>
    <property type="molecule type" value="Genomic_DNA"/>
</dbReference>
<keyword evidence="2" id="KW-1185">Reference proteome</keyword>
<protein>
    <submittedName>
        <fullName evidence="1">Uncharacterized protein</fullName>
    </submittedName>
</protein>
<sequence>MSTVSIEIEWKEVSCKLYKPRNSCINSSVGGVNLNRRDLRERYGSMADSYFMAVNPLDIVMLLTSILISCICASHSTTTIGKLQIHLITCLRVFDEMLLFFTNYGNIIPIKISHWTGTLFLNDFNNQTPC</sequence>
<reference evidence="1" key="1">
    <citation type="journal article" date="2021" name="Genome Biol. Evol.">
        <title>A High-Quality Reference Genome for a Parasitic Bivalve with Doubly Uniparental Inheritance (Bivalvia: Unionida).</title>
        <authorList>
            <person name="Smith C.H."/>
        </authorList>
    </citation>
    <scope>NUCLEOTIDE SEQUENCE</scope>
    <source>
        <strain evidence="1">CHS0354</strain>
    </source>
</reference>
<dbReference type="AlphaFoldDB" id="A0AAE0SWU6"/>
<gene>
    <name evidence="1" type="ORF">CHS0354_007459</name>
</gene>
<dbReference type="Proteomes" id="UP001195483">
    <property type="component" value="Unassembled WGS sequence"/>
</dbReference>
<reference evidence="1" key="3">
    <citation type="submission" date="2023-05" db="EMBL/GenBank/DDBJ databases">
        <authorList>
            <person name="Smith C.H."/>
        </authorList>
    </citation>
    <scope>NUCLEOTIDE SEQUENCE</scope>
    <source>
        <strain evidence="1">CHS0354</strain>
        <tissue evidence="1">Mantle</tissue>
    </source>
</reference>
<comment type="caution">
    <text evidence="1">The sequence shown here is derived from an EMBL/GenBank/DDBJ whole genome shotgun (WGS) entry which is preliminary data.</text>
</comment>
<evidence type="ECO:0000313" key="1">
    <source>
        <dbReference type="EMBL" id="KAK3599003.1"/>
    </source>
</evidence>
<organism evidence="1 2">
    <name type="scientific">Potamilus streckersoni</name>
    <dbReference type="NCBI Taxonomy" id="2493646"/>
    <lineage>
        <taxon>Eukaryota</taxon>
        <taxon>Metazoa</taxon>
        <taxon>Spiralia</taxon>
        <taxon>Lophotrochozoa</taxon>
        <taxon>Mollusca</taxon>
        <taxon>Bivalvia</taxon>
        <taxon>Autobranchia</taxon>
        <taxon>Heteroconchia</taxon>
        <taxon>Palaeoheterodonta</taxon>
        <taxon>Unionida</taxon>
        <taxon>Unionoidea</taxon>
        <taxon>Unionidae</taxon>
        <taxon>Ambleminae</taxon>
        <taxon>Lampsilini</taxon>
        <taxon>Potamilus</taxon>
    </lineage>
</organism>
<name>A0AAE0SWU6_9BIVA</name>
<evidence type="ECO:0000313" key="2">
    <source>
        <dbReference type="Proteomes" id="UP001195483"/>
    </source>
</evidence>
<proteinExistence type="predicted"/>